<gene>
    <name evidence="8" type="ORF">C1850_04720</name>
</gene>
<dbReference type="PANTHER" id="PTHR34856">
    <property type="entry name" value="PROTEIN NRFD"/>
    <property type="match status" value="1"/>
</dbReference>
<feature type="transmembrane region" description="Helical" evidence="7">
    <location>
        <begin position="224"/>
        <end position="248"/>
    </location>
</feature>
<name>A0A369NZZ5_9ACTN</name>
<feature type="transmembrane region" description="Helical" evidence="7">
    <location>
        <begin position="41"/>
        <end position="61"/>
    </location>
</feature>
<feature type="transmembrane region" description="Helical" evidence="7">
    <location>
        <begin position="154"/>
        <end position="175"/>
    </location>
</feature>
<dbReference type="AlphaFoldDB" id="A0A369NZZ5"/>
<feature type="transmembrane region" description="Helical" evidence="7">
    <location>
        <begin position="333"/>
        <end position="354"/>
    </location>
</feature>
<evidence type="ECO:0000256" key="7">
    <source>
        <dbReference type="SAM" id="Phobius"/>
    </source>
</evidence>
<evidence type="ECO:0000256" key="3">
    <source>
        <dbReference type="ARBA" id="ARBA00022475"/>
    </source>
</evidence>
<dbReference type="EMBL" id="PPUT01000009">
    <property type="protein sequence ID" value="RDC45424.1"/>
    <property type="molecule type" value="Genomic_DNA"/>
</dbReference>
<feature type="transmembrane region" description="Helical" evidence="7">
    <location>
        <begin position="260"/>
        <end position="279"/>
    </location>
</feature>
<protein>
    <submittedName>
        <fullName evidence="8">Polysulfide reductase</fullName>
    </submittedName>
</protein>
<comment type="similarity">
    <text evidence="2">Belongs to the NrfD family.</text>
</comment>
<feature type="transmembrane region" description="Helical" evidence="7">
    <location>
        <begin position="113"/>
        <end position="134"/>
    </location>
</feature>
<comment type="subcellular location">
    <subcellularLocation>
        <location evidence="1">Cell membrane</location>
        <topology evidence="1">Multi-pass membrane protein</topology>
    </subcellularLocation>
</comment>
<evidence type="ECO:0000256" key="1">
    <source>
        <dbReference type="ARBA" id="ARBA00004651"/>
    </source>
</evidence>
<dbReference type="GO" id="GO:0005886">
    <property type="term" value="C:plasma membrane"/>
    <property type="evidence" value="ECO:0007669"/>
    <property type="project" value="UniProtKB-SubCell"/>
</dbReference>
<dbReference type="Pfam" id="PF03916">
    <property type="entry name" value="NrfD"/>
    <property type="match status" value="1"/>
</dbReference>
<reference evidence="8 9" key="1">
    <citation type="journal article" date="2018" name="Elife">
        <title>Discovery and characterization of a prevalent human gut bacterial enzyme sufficient for the inactivation of a family of plant toxins.</title>
        <authorList>
            <person name="Koppel N."/>
            <person name="Bisanz J.E."/>
            <person name="Pandelia M.E."/>
            <person name="Turnbaugh P.J."/>
            <person name="Balskus E.P."/>
        </authorList>
    </citation>
    <scope>NUCLEOTIDE SEQUENCE [LARGE SCALE GENOMIC DNA]</scope>
    <source>
        <strain evidence="8 9">OB21 GAM 11</strain>
    </source>
</reference>
<evidence type="ECO:0000256" key="4">
    <source>
        <dbReference type="ARBA" id="ARBA00022692"/>
    </source>
</evidence>
<dbReference type="Gene3D" id="1.20.1630.10">
    <property type="entry name" value="Formate dehydrogenase/DMSO reductase domain"/>
    <property type="match status" value="1"/>
</dbReference>
<proteinExistence type="inferred from homology"/>
<dbReference type="InterPro" id="IPR005614">
    <property type="entry name" value="NrfD-like"/>
</dbReference>
<feature type="transmembrane region" description="Helical" evidence="7">
    <location>
        <begin position="308"/>
        <end position="328"/>
    </location>
</feature>
<dbReference type="PANTHER" id="PTHR34856:SF2">
    <property type="entry name" value="PROTEIN NRFD"/>
    <property type="match status" value="1"/>
</dbReference>
<feature type="transmembrane region" description="Helical" evidence="7">
    <location>
        <begin position="81"/>
        <end position="101"/>
    </location>
</feature>
<organism evidence="8 9">
    <name type="scientific">Adlercreutzia equolifaciens subsp. celatus</name>
    <dbReference type="NCBI Taxonomy" id="394340"/>
    <lineage>
        <taxon>Bacteria</taxon>
        <taxon>Bacillati</taxon>
        <taxon>Actinomycetota</taxon>
        <taxon>Coriobacteriia</taxon>
        <taxon>Eggerthellales</taxon>
        <taxon>Eggerthellaceae</taxon>
        <taxon>Adlercreutzia</taxon>
    </lineage>
</organism>
<sequence length="429" mass="45310">MADFSSGAVVDDDLDFSAAQGRSKTREAAGAKTAAWGGRGLNIAIGVSAVVVVAGLVLWAMQLSGGMVQTGMRNLNSWGLYITSFMFFVGLSAGGLIISSVPKAFGIAGFGGISKVAVMSSIACTVAAIGMVVVDLGQPARLWELFAYSNLGSPLMWDILVLGTYLILSCVYLWAQVRAEAGKMSHTALRVISVVALVCAVLVHSVTAWIFGLQQGREMWHTALLAPWFVSSALVCGTALVMVVAIGLRKVGYLELDQSYLVKLAKLLGAFVMVDLYFFGCDLLTEAFPAGSGLEVVQMLVSGPLAPYFWTEIAGCAACAVICFVPALRTNTLLVIGSLLAIAGIFCKRVQLLVGGFQIANLDYAGPLTSMQHTAWDSGLSGIYGGMVYWPTPLEFGVTLGVVALGFLIFFLGLKFLPLRPAEEASPSK</sequence>
<accession>A0A369NZZ5</accession>
<keyword evidence="4 7" id="KW-0812">Transmembrane</keyword>
<dbReference type="RefSeq" id="WP_114548791.1">
    <property type="nucleotide sequence ID" value="NZ_PPUT01000009.1"/>
</dbReference>
<feature type="transmembrane region" description="Helical" evidence="7">
    <location>
        <begin position="187"/>
        <end position="212"/>
    </location>
</feature>
<keyword evidence="6 7" id="KW-0472">Membrane</keyword>
<evidence type="ECO:0000256" key="5">
    <source>
        <dbReference type="ARBA" id="ARBA00022989"/>
    </source>
</evidence>
<comment type="caution">
    <text evidence="8">The sequence shown here is derived from an EMBL/GenBank/DDBJ whole genome shotgun (WGS) entry which is preliminary data.</text>
</comment>
<dbReference type="Proteomes" id="UP000253805">
    <property type="component" value="Unassembled WGS sequence"/>
</dbReference>
<dbReference type="InterPro" id="IPR052049">
    <property type="entry name" value="Electron_transfer_protein"/>
</dbReference>
<evidence type="ECO:0000256" key="2">
    <source>
        <dbReference type="ARBA" id="ARBA00008929"/>
    </source>
</evidence>
<feature type="transmembrane region" description="Helical" evidence="7">
    <location>
        <begin position="396"/>
        <end position="417"/>
    </location>
</feature>
<keyword evidence="3" id="KW-1003">Cell membrane</keyword>
<keyword evidence="5 7" id="KW-1133">Transmembrane helix</keyword>
<evidence type="ECO:0000256" key="6">
    <source>
        <dbReference type="ARBA" id="ARBA00023136"/>
    </source>
</evidence>
<evidence type="ECO:0000313" key="9">
    <source>
        <dbReference type="Proteomes" id="UP000253805"/>
    </source>
</evidence>
<evidence type="ECO:0000313" key="8">
    <source>
        <dbReference type="EMBL" id="RDC45424.1"/>
    </source>
</evidence>